<sequence length="52" mass="5887">MVSYIVIFVVGRTSVFLAPISIVVASESLCIGYSDIVSYFYLKYLCFILINR</sequence>
<dbReference type="Proteomes" id="UP000005242">
    <property type="component" value="Unassembled WGS sequence"/>
</dbReference>
<dbReference type="KEGG" id="wse:WALSEDRAFT_61658"/>
<evidence type="ECO:0000313" key="2">
    <source>
        <dbReference type="EMBL" id="EIM19057.1"/>
    </source>
</evidence>
<dbReference type="AlphaFoldDB" id="I4Y515"/>
<feature type="transmembrane region" description="Helical" evidence="1">
    <location>
        <begin position="5"/>
        <end position="25"/>
    </location>
</feature>
<name>I4Y515_WALMC</name>
<dbReference type="RefSeq" id="XP_006960900.1">
    <property type="nucleotide sequence ID" value="XM_006960838.1"/>
</dbReference>
<proteinExistence type="predicted"/>
<dbReference type="InParanoid" id="I4Y515"/>
<keyword evidence="1" id="KW-1133">Transmembrane helix</keyword>
<reference evidence="2 3" key="1">
    <citation type="journal article" date="2012" name="Fungal Genet. Biol.">
        <title>The genome of the xerotolerant mold Wallemia sebi reveals adaptations to osmotic stress and suggests cryptic sexual reproduction.</title>
        <authorList>
            <person name="Padamsee M."/>
            <person name="Kumar T.K.A."/>
            <person name="Riley R."/>
            <person name="Binder M."/>
            <person name="Boyd A."/>
            <person name="Calvo A.M."/>
            <person name="Furukawa K."/>
            <person name="Hesse C."/>
            <person name="Hohmann S."/>
            <person name="James T.Y."/>
            <person name="LaButti K."/>
            <person name="Lapidus A."/>
            <person name="Lindquist E."/>
            <person name="Lucas S."/>
            <person name="Miller K."/>
            <person name="Shantappa S."/>
            <person name="Grigoriev I.V."/>
            <person name="Hibbett D.S."/>
            <person name="McLaughlin D.J."/>
            <person name="Spatafora J.W."/>
            <person name="Aime M.C."/>
        </authorList>
    </citation>
    <scope>NUCLEOTIDE SEQUENCE [LARGE SCALE GENOMIC DNA]</scope>
    <source>
        <strain evidence="3">ATCC MYA-4683 / CBS 633.66</strain>
    </source>
</reference>
<keyword evidence="1" id="KW-0812">Transmembrane</keyword>
<feature type="transmembrane region" description="Helical" evidence="1">
    <location>
        <begin position="31"/>
        <end position="50"/>
    </location>
</feature>
<dbReference type="GeneID" id="18474664"/>
<evidence type="ECO:0000256" key="1">
    <source>
        <dbReference type="SAM" id="Phobius"/>
    </source>
</evidence>
<dbReference type="HOGENOM" id="CLU_3089064_0_0_1"/>
<dbReference type="EMBL" id="JH668265">
    <property type="protein sequence ID" value="EIM19057.1"/>
    <property type="molecule type" value="Genomic_DNA"/>
</dbReference>
<evidence type="ECO:0000313" key="3">
    <source>
        <dbReference type="Proteomes" id="UP000005242"/>
    </source>
</evidence>
<keyword evidence="3" id="KW-1185">Reference proteome</keyword>
<protein>
    <submittedName>
        <fullName evidence="2">Uncharacterized protein</fullName>
    </submittedName>
</protein>
<keyword evidence="1" id="KW-0472">Membrane</keyword>
<organism evidence="2 3">
    <name type="scientific">Wallemia mellicola (strain ATCC MYA-4683 / CBS 633.66)</name>
    <name type="common">Wallemia sebi (CBS 633.66)</name>
    <dbReference type="NCBI Taxonomy" id="671144"/>
    <lineage>
        <taxon>Eukaryota</taxon>
        <taxon>Fungi</taxon>
        <taxon>Dikarya</taxon>
        <taxon>Basidiomycota</taxon>
        <taxon>Wallemiomycotina</taxon>
        <taxon>Wallemiomycetes</taxon>
        <taxon>Wallemiales</taxon>
        <taxon>Wallemiaceae</taxon>
        <taxon>Wallemia</taxon>
    </lineage>
</organism>
<accession>I4Y515</accession>
<gene>
    <name evidence="2" type="ORF">WALSEDRAFT_61658</name>
</gene>